<feature type="domain" description="Alanyl-transfer RNA synthetases family profile" evidence="12">
    <location>
        <begin position="2"/>
        <end position="729"/>
    </location>
</feature>
<gene>
    <name evidence="11" type="primary">alaS</name>
    <name evidence="13" type="ORF">GMBLW1_36590</name>
</gene>
<dbReference type="InterPro" id="IPR050058">
    <property type="entry name" value="Ala-tRNA_ligase"/>
</dbReference>
<dbReference type="GO" id="GO:0006419">
    <property type="term" value="P:alanyl-tRNA aminoacylation"/>
    <property type="evidence" value="ECO:0007669"/>
    <property type="project" value="UniProtKB-UniRule"/>
</dbReference>
<organism evidence="13">
    <name type="scientific">Tuwongella immobilis</name>
    <dbReference type="NCBI Taxonomy" id="692036"/>
    <lineage>
        <taxon>Bacteria</taxon>
        <taxon>Pseudomonadati</taxon>
        <taxon>Planctomycetota</taxon>
        <taxon>Planctomycetia</taxon>
        <taxon>Gemmatales</taxon>
        <taxon>Gemmataceae</taxon>
        <taxon>Tuwongella</taxon>
    </lineage>
</organism>
<proteinExistence type="inferred from homology"/>
<comment type="cofactor">
    <cofactor evidence="11">
        <name>Zn(2+)</name>
        <dbReference type="ChEBI" id="CHEBI:29105"/>
    </cofactor>
    <text evidence="11">Binds 1 zinc ion per subunit.</text>
</comment>
<evidence type="ECO:0000313" key="14">
    <source>
        <dbReference type="Proteomes" id="UP000464378"/>
    </source>
</evidence>
<keyword evidence="2 11" id="KW-0820">tRNA-binding</keyword>
<comment type="domain">
    <text evidence="11">Consists of three domains; the N-terminal catalytic domain, the editing domain and the C-terminal C-Ala domain. The editing domain removes incorrectly charged amino acids, while the C-Ala domain, along with tRNA(Ala), serves as a bridge to cooperatively bring together the editing and aminoacylation centers thus stimulating deacylation of misacylated tRNAs.</text>
</comment>
<dbReference type="InterPro" id="IPR018165">
    <property type="entry name" value="Ala-tRNA-synth_IIc_core"/>
</dbReference>
<dbReference type="GO" id="GO:0002161">
    <property type="term" value="F:aminoacyl-tRNA deacylase activity"/>
    <property type="evidence" value="ECO:0007669"/>
    <property type="project" value="TreeGrafter"/>
</dbReference>
<dbReference type="GO" id="GO:0004813">
    <property type="term" value="F:alanine-tRNA ligase activity"/>
    <property type="evidence" value="ECO:0007669"/>
    <property type="project" value="UniProtKB-UniRule"/>
</dbReference>
<evidence type="ECO:0000256" key="6">
    <source>
        <dbReference type="ARBA" id="ARBA00022833"/>
    </source>
</evidence>
<evidence type="ECO:0000256" key="2">
    <source>
        <dbReference type="ARBA" id="ARBA00022555"/>
    </source>
</evidence>
<comment type="function">
    <text evidence="11">Catalyzes the attachment of alanine to tRNA(Ala) in a two-step reaction: alanine is first activated by ATP to form Ala-AMP and then transferred to the acceptor end of tRNA(Ala). Also edits incorrectly charged Ser-tRNA(Ala) and Gly-tRNA(Ala) via its editing domain.</text>
</comment>
<dbReference type="CDD" id="cd00673">
    <property type="entry name" value="AlaRS_core"/>
    <property type="match status" value="1"/>
</dbReference>
<dbReference type="PANTHER" id="PTHR11777">
    <property type="entry name" value="ALANYL-TRNA SYNTHETASE"/>
    <property type="match status" value="1"/>
</dbReference>
<feature type="binding site" evidence="11">
    <location>
        <position position="686"/>
    </location>
    <ligand>
        <name>Zn(2+)</name>
        <dbReference type="ChEBI" id="CHEBI:29105"/>
    </ligand>
</feature>
<dbReference type="Gene3D" id="3.10.310.40">
    <property type="match status" value="1"/>
</dbReference>
<dbReference type="RefSeq" id="WP_162660598.1">
    <property type="nucleotide sequence ID" value="NZ_LR593887.1"/>
</dbReference>
<dbReference type="AlphaFoldDB" id="A0A6C2YVR4"/>
<dbReference type="InterPro" id="IPR003156">
    <property type="entry name" value="DHHA1_dom"/>
</dbReference>
<comment type="subcellular location">
    <subcellularLocation>
        <location evidence="11">Cytoplasm</location>
    </subcellularLocation>
</comment>
<protein>
    <recommendedName>
        <fullName evidence="11">Alanine--tRNA ligase</fullName>
        <ecNumber evidence="11">6.1.1.7</ecNumber>
    </recommendedName>
    <alternativeName>
        <fullName evidence="11">Alanyl-tRNA synthetase</fullName>
        <shortName evidence="11">AlaRS</shortName>
    </alternativeName>
</protein>
<dbReference type="GO" id="GO:0005737">
    <property type="term" value="C:cytoplasm"/>
    <property type="evidence" value="ECO:0007669"/>
    <property type="project" value="UniProtKB-SubCell"/>
</dbReference>
<dbReference type="FunFam" id="3.30.930.10:FF:000011">
    <property type="entry name" value="Alanine--tRNA ligase, cytoplasmic"/>
    <property type="match status" value="1"/>
</dbReference>
<dbReference type="EMBL" id="LR586016">
    <property type="protein sequence ID" value="VIP05534.1"/>
    <property type="molecule type" value="Genomic_DNA"/>
</dbReference>
<dbReference type="NCBIfam" id="TIGR00344">
    <property type="entry name" value="alaS"/>
    <property type="match status" value="1"/>
</dbReference>
<accession>A0A6C2YVR4</accession>
<dbReference type="InterPro" id="IPR002318">
    <property type="entry name" value="Ala-tRNA-lgiase_IIc"/>
</dbReference>
<dbReference type="Pfam" id="PF07973">
    <property type="entry name" value="tRNA_SAD"/>
    <property type="match status" value="1"/>
</dbReference>
<dbReference type="SUPFAM" id="SSF55186">
    <property type="entry name" value="ThrRS/AlaRS common domain"/>
    <property type="match status" value="1"/>
</dbReference>
<evidence type="ECO:0000256" key="11">
    <source>
        <dbReference type="HAMAP-Rule" id="MF_00036"/>
    </source>
</evidence>
<evidence type="ECO:0000256" key="9">
    <source>
        <dbReference type="ARBA" id="ARBA00022917"/>
    </source>
</evidence>
<dbReference type="PROSITE" id="PS50860">
    <property type="entry name" value="AA_TRNA_LIGASE_II_ALA"/>
    <property type="match status" value="1"/>
</dbReference>
<feature type="binding site" evidence="11">
    <location>
        <position position="578"/>
    </location>
    <ligand>
        <name>Zn(2+)</name>
        <dbReference type="ChEBI" id="CHEBI:29105"/>
    </ligand>
</feature>
<keyword evidence="9 11" id="KW-0648">Protein biosynthesis</keyword>
<dbReference type="GO" id="GO:0000049">
    <property type="term" value="F:tRNA binding"/>
    <property type="evidence" value="ECO:0007669"/>
    <property type="project" value="UniProtKB-KW"/>
</dbReference>
<dbReference type="InParanoid" id="A0A6C2YVR4"/>
<dbReference type="InterPro" id="IPR012947">
    <property type="entry name" value="tRNA_SAD"/>
</dbReference>
<dbReference type="InterPro" id="IPR018162">
    <property type="entry name" value="Ala-tRNA-ligase_IIc_anticod-bd"/>
</dbReference>
<dbReference type="InterPro" id="IPR009000">
    <property type="entry name" value="Transl_B-barrel_sf"/>
</dbReference>
<keyword evidence="6 11" id="KW-0862">Zinc</keyword>
<comment type="catalytic activity">
    <reaction evidence="11">
        <text>tRNA(Ala) + L-alanine + ATP = L-alanyl-tRNA(Ala) + AMP + diphosphate</text>
        <dbReference type="Rhea" id="RHEA:12540"/>
        <dbReference type="Rhea" id="RHEA-COMP:9657"/>
        <dbReference type="Rhea" id="RHEA-COMP:9923"/>
        <dbReference type="ChEBI" id="CHEBI:30616"/>
        <dbReference type="ChEBI" id="CHEBI:33019"/>
        <dbReference type="ChEBI" id="CHEBI:57972"/>
        <dbReference type="ChEBI" id="CHEBI:78442"/>
        <dbReference type="ChEBI" id="CHEBI:78497"/>
        <dbReference type="ChEBI" id="CHEBI:456215"/>
        <dbReference type="EC" id="6.1.1.7"/>
    </reaction>
</comment>
<dbReference type="GO" id="GO:0008270">
    <property type="term" value="F:zinc ion binding"/>
    <property type="evidence" value="ECO:0007669"/>
    <property type="project" value="UniProtKB-UniRule"/>
</dbReference>
<dbReference type="Pfam" id="PF01411">
    <property type="entry name" value="tRNA-synt_2c"/>
    <property type="match status" value="1"/>
</dbReference>
<keyword evidence="5 11" id="KW-0547">Nucleotide-binding</keyword>
<dbReference type="Gene3D" id="2.40.30.130">
    <property type="match status" value="1"/>
</dbReference>
<dbReference type="Gene3D" id="3.30.930.10">
    <property type="entry name" value="Bira Bifunctional Protein, Domain 2"/>
    <property type="match status" value="1"/>
</dbReference>
<dbReference type="EMBL" id="LR593887">
    <property type="protein sequence ID" value="VTS08424.1"/>
    <property type="molecule type" value="Genomic_DNA"/>
</dbReference>
<dbReference type="SUPFAM" id="SSF55681">
    <property type="entry name" value="Class II aaRS and biotin synthetases"/>
    <property type="match status" value="1"/>
</dbReference>
<keyword evidence="14" id="KW-1185">Reference proteome</keyword>
<dbReference type="PRINTS" id="PR00980">
    <property type="entry name" value="TRNASYNTHALA"/>
</dbReference>
<dbReference type="FunFam" id="3.30.980.10:FF:000004">
    <property type="entry name" value="Alanine--tRNA ligase, cytoplasmic"/>
    <property type="match status" value="1"/>
</dbReference>
<feature type="binding site" evidence="11">
    <location>
        <position position="690"/>
    </location>
    <ligand>
        <name>Zn(2+)</name>
        <dbReference type="ChEBI" id="CHEBI:29105"/>
    </ligand>
</feature>
<evidence type="ECO:0000256" key="10">
    <source>
        <dbReference type="ARBA" id="ARBA00023146"/>
    </source>
</evidence>
<dbReference type="Pfam" id="PF02272">
    <property type="entry name" value="DHHA1"/>
    <property type="match status" value="1"/>
</dbReference>
<evidence type="ECO:0000256" key="5">
    <source>
        <dbReference type="ARBA" id="ARBA00022741"/>
    </source>
</evidence>
<keyword evidence="8 11" id="KW-0694">RNA-binding</keyword>
<dbReference type="Proteomes" id="UP000464378">
    <property type="component" value="Chromosome"/>
</dbReference>
<dbReference type="SUPFAM" id="SSF50447">
    <property type="entry name" value="Translation proteins"/>
    <property type="match status" value="1"/>
</dbReference>
<dbReference type="InterPro" id="IPR023033">
    <property type="entry name" value="Ala_tRNA_ligase_euk/bac"/>
</dbReference>
<dbReference type="PANTHER" id="PTHR11777:SF9">
    <property type="entry name" value="ALANINE--TRNA LIGASE, CYTOPLASMIC"/>
    <property type="match status" value="1"/>
</dbReference>
<reference evidence="13" key="1">
    <citation type="submission" date="2019-04" db="EMBL/GenBank/DDBJ databases">
        <authorList>
            <consortium name="Science for Life Laboratories"/>
        </authorList>
    </citation>
    <scope>NUCLEOTIDE SEQUENCE</scope>
    <source>
        <strain evidence="13">MBLW1</strain>
    </source>
</reference>
<evidence type="ECO:0000256" key="7">
    <source>
        <dbReference type="ARBA" id="ARBA00022840"/>
    </source>
</evidence>
<dbReference type="GO" id="GO:0005524">
    <property type="term" value="F:ATP binding"/>
    <property type="evidence" value="ECO:0007669"/>
    <property type="project" value="UniProtKB-UniRule"/>
</dbReference>
<dbReference type="EC" id="6.1.1.7" evidence="11"/>
<name>A0A6C2YVR4_9BACT</name>
<comment type="similarity">
    <text evidence="1 11">Belongs to the class-II aminoacyl-tRNA synthetase family.</text>
</comment>
<feature type="binding site" evidence="11">
    <location>
        <position position="574"/>
    </location>
    <ligand>
        <name>Zn(2+)</name>
        <dbReference type="ChEBI" id="CHEBI:29105"/>
    </ligand>
</feature>
<dbReference type="Gene3D" id="3.30.980.10">
    <property type="entry name" value="Threonyl-trna Synthetase, Chain A, domain 2"/>
    <property type="match status" value="1"/>
</dbReference>
<evidence type="ECO:0000256" key="1">
    <source>
        <dbReference type="ARBA" id="ARBA00008226"/>
    </source>
</evidence>
<evidence type="ECO:0000256" key="3">
    <source>
        <dbReference type="ARBA" id="ARBA00022598"/>
    </source>
</evidence>
<evidence type="ECO:0000256" key="8">
    <source>
        <dbReference type="ARBA" id="ARBA00022884"/>
    </source>
</evidence>
<evidence type="ECO:0000313" key="13">
    <source>
        <dbReference type="EMBL" id="VIP05534.1"/>
    </source>
</evidence>
<evidence type="ECO:0000256" key="4">
    <source>
        <dbReference type="ARBA" id="ARBA00022723"/>
    </source>
</evidence>
<sequence>MLTANEIRKQFIDFFTEKHGHTFVPSSPVVPLDDPTLMFTNAGMNQFKDVFLGTGSRPFKRAVNTQKCIRAGGKHNDLDDVGKDTYHHTFFEMLGNWSFGDYFKKDAIAWAWELLTEVWKLDKSRLHVTVFEGDEKNGIPRDDEAIQYWRDVAGVDPSHIHLGNKKDNFWEMGDTGPCGPCTEIHIDRTPDKSGAHLVNAGTPDVIEIWNNVFIQFNRNPDGSLTPLPAQHVDTGMGFERIAAVLQGKSSNYDTDVFLPIFKAIQSTTNAPNYTGKLDSLPDIAYRVIADHIRTLTFALTDGAVPSNEKRGYVLRSVLRRAARYAWQVFERKTPFLHLLVPVVVDHFGDAFPELKRDPKKVAGIIEDEEKSFLRTLDKGIKGFNKAAKTAREDGSNTISGKVAFDLHTEQGVFIDITRQMAEEANLRVDLTEYNRLLEEFKRISGEGRTKFVITAIQGDLPATDDSPKFGEASLPGVTVLGWVTGSTVTREGSLNTTEEVALLLDRTPFYAEQGGQVGDRGEIIVGNVRFLVRDTQRLGDSVLHIGSLLEGSLAVGSSATATVTGPRLHIERNHTTTHLLNLALRRVLGDHVEQKGSLVDGEKTRFDFSHDKPVTPDQMREIEAIVNEHIAANFPVSAHVVPLPEAKKLPGVRAVFGEKYPDPVRVVVIGTDSLDRTTAEMSIEFCGGTHLRSTGQIGLFKLISQEAVAKGIRRVIGVTAEKAMDAIQETQSIVEDLTGKLNCKPEELATRLTALQDEIKRLQTAAKKAAIAEVGNTIDRLIASATVINGSKLVIGELPAVPMDAVRSQIEGMRQKAGSAVIALAWADDGKASLLVALTEDLVAKGLSASELMKPIAATVGGGGGGKRPELAQAGGKDVSKIPDALATATQLATNALS</sequence>
<keyword evidence="3 11" id="KW-0436">Ligase</keyword>
<dbReference type="HAMAP" id="MF_00036_B">
    <property type="entry name" value="Ala_tRNA_synth_B"/>
    <property type="match status" value="1"/>
</dbReference>
<dbReference type="FunCoup" id="A0A6C2YVR4">
    <property type="interactions" value="546"/>
</dbReference>
<dbReference type="SUPFAM" id="SSF101353">
    <property type="entry name" value="Putative anticodon-binding domain of alanyl-tRNA synthetase (AlaRS)"/>
    <property type="match status" value="1"/>
</dbReference>
<dbReference type="Gene3D" id="3.30.54.20">
    <property type="match status" value="1"/>
</dbReference>
<keyword evidence="10 11" id="KW-0030">Aminoacyl-tRNA synthetase</keyword>
<keyword evidence="7 11" id="KW-0067">ATP-binding</keyword>
<evidence type="ECO:0000259" key="12">
    <source>
        <dbReference type="PROSITE" id="PS50860"/>
    </source>
</evidence>
<keyword evidence="11" id="KW-0963">Cytoplasm</keyword>
<dbReference type="InterPro" id="IPR018163">
    <property type="entry name" value="Thr/Ala-tRNA-synth_IIc_edit"/>
</dbReference>
<dbReference type="InterPro" id="IPR018164">
    <property type="entry name" value="Ala-tRNA-synth_IIc_N"/>
</dbReference>
<dbReference type="SMART" id="SM00863">
    <property type="entry name" value="tRNA_SAD"/>
    <property type="match status" value="1"/>
</dbReference>
<dbReference type="InterPro" id="IPR045864">
    <property type="entry name" value="aa-tRNA-synth_II/BPL/LPL"/>
</dbReference>
<keyword evidence="4 11" id="KW-0479">Metal-binding</keyword>
<dbReference type="FunFam" id="3.10.310.40:FF:000001">
    <property type="entry name" value="Alanine--tRNA ligase"/>
    <property type="match status" value="1"/>
</dbReference>
<dbReference type="KEGG" id="tim:GMBLW1_36590"/>